<sequence>MKLYWHIGAAAPANPAPDHTGPPSCGHTGHAMCIMNRQRAWGAIAYTFFTHLKKKEENMSKDHVYKQIELTGSSTKSSDDAVRTAIEKASKTLRNLHWFEVTETRGQIEEDKVVHWQVTIKVGLRIE</sequence>
<evidence type="ECO:0000313" key="2">
    <source>
        <dbReference type="Proteomes" id="UP000199706"/>
    </source>
</evidence>
<dbReference type="Proteomes" id="UP000199706">
    <property type="component" value="Unassembled WGS sequence"/>
</dbReference>
<reference evidence="1 2" key="1">
    <citation type="submission" date="2016-10" db="EMBL/GenBank/DDBJ databases">
        <authorList>
            <person name="de Groot N.N."/>
        </authorList>
    </citation>
    <scope>NUCLEOTIDE SEQUENCE [LARGE SCALE GENOMIC DNA]</scope>
    <source>
        <strain evidence="1 2">LMG 2247</strain>
    </source>
</reference>
<organism evidence="1 2">
    <name type="scientific">Paraburkholderia phenazinium</name>
    <dbReference type="NCBI Taxonomy" id="60549"/>
    <lineage>
        <taxon>Bacteria</taxon>
        <taxon>Pseudomonadati</taxon>
        <taxon>Pseudomonadota</taxon>
        <taxon>Betaproteobacteria</taxon>
        <taxon>Burkholderiales</taxon>
        <taxon>Burkholderiaceae</taxon>
        <taxon>Paraburkholderia</taxon>
    </lineage>
</organism>
<dbReference type="NCBIfam" id="NF043052">
    <property type="entry name" value="DodecBact"/>
    <property type="match status" value="1"/>
</dbReference>
<protein>
    <submittedName>
        <fullName evidence="1">Flavin-binding protein dodecin</fullName>
    </submittedName>
</protein>
<dbReference type="PANTHER" id="PTHR39324">
    <property type="entry name" value="CALCIUM DODECIN"/>
    <property type="match status" value="1"/>
</dbReference>
<dbReference type="Pfam" id="PF07311">
    <property type="entry name" value="Dodecin"/>
    <property type="match status" value="1"/>
</dbReference>
<gene>
    <name evidence="1" type="ORF">SAMN05216466_109207</name>
</gene>
<dbReference type="InterPro" id="IPR025543">
    <property type="entry name" value="Dodecin-like"/>
</dbReference>
<evidence type="ECO:0000313" key="1">
    <source>
        <dbReference type="EMBL" id="SDH38366.1"/>
    </source>
</evidence>
<accession>A0A1G8BYS7</accession>
<dbReference type="SUPFAM" id="SSF89807">
    <property type="entry name" value="Dodecin-like"/>
    <property type="match status" value="1"/>
</dbReference>
<dbReference type="AlphaFoldDB" id="A0A1G8BYS7"/>
<proteinExistence type="predicted"/>
<dbReference type="PANTHER" id="PTHR39324:SF1">
    <property type="entry name" value="CALCIUM DODECIN"/>
    <property type="match status" value="1"/>
</dbReference>
<dbReference type="EMBL" id="FNCJ01000009">
    <property type="protein sequence ID" value="SDH38366.1"/>
    <property type="molecule type" value="Genomic_DNA"/>
</dbReference>
<dbReference type="Gene3D" id="3.30.1660.10">
    <property type="entry name" value="Flavin-binding protein dodecin"/>
    <property type="match status" value="1"/>
</dbReference>
<dbReference type="InterPro" id="IPR050049">
    <property type="entry name" value="Dodecin_bact"/>
</dbReference>
<name>A0A1G8BYS7_9BURK</name>
<dbReference type="InterPro" id="IPR009923">
    <property type="entry name" value="Dodecin"/>
</dbReference>
<dbReference type="InterPro" id="IPR036694">
    <property type="entry name" value="Dodecin-like_sf"/>
</dbReference>